<keyword evidence="6" id="KW-1133">Transmembrane helix</keyword>
<dbReference type="EMBL" id="RIBY02002090">
    <property type="protein sequence ID" value="KAH9825619.1"/>
    <property type="molecule type" value="Genomic_DNA"/>
</dbReference>
<dbReference type="CDD" id="cd13886">
    <property type="entry name" value="CuRO_2_MCO_like_1"/>
    <property type="match status" value="1"/>
</dbReference>
<feature type="compositionally biased region" description="Basic and acidic residues" evidence="5">
    <location>
        <begin position="32"/>
        <end position="42"/>
    </location>
</feature>
<accession>A0A9W7SN77</accession>
<dbReference type="CDD" id="cd13857">
    <property type="entry name" value="CuRO_1_Diphenol_Ox"/>
    <property type="match status" value="1"/>
</dbReference>
<keyword evidence="6" id="KW-0812">Transmembrane</keyword>
<dbReference type="Pfam" id="PF07731">
    <property type="entry name" value="Cu-oxidase_2"/>
    <property type="match status" value="1"/>
</dbReference>
<protein>
    <submittedName>
        <fullName evidence="10">Multicopper oxidase 1</fullName>
    </submittedName>
</protein>
<keyword evidence="3" id="KW-0560">Oxidoreductase</keyword>
<dbReference type="CDD" id="cd13910">
    <property type="entry name" value="CuRO_3_MCO_like_4"/>
    <property type="match status" value="1"/>
</dbReference>
<dbReference type="GO" id="GO:0016491">
    <property type="term" value="F:oxidoreductase activity"/>
    <property type="evidence" value="ECO:0007669"/>
    <property type="project" value="UniProtKB-KW"/>
</dbReference>
<dbReference type="InterPro" id="IPR045087">
    <property type="entry name" value="Cu-oxidase_fam"/>
</dbReference>
<gene>
    <name evidence="10" type="ORF">Tdes44962_MAKER04061</name>
</gene>
<reference evidence="10 11" key="2">
    <citation type="journal article" date="2021" name="Curr. Genet.">
        <title>Genetic response to nitrogen starvation in the aggressive Eucalyptus foliar pathogen Teratosphaeria destructans.</title>
        <authorList>
            <person name="Havenga M."/>
            <person name="Wingfield B.D."/>
            <person name="Wingfield M.J."/>
            <person name="Dreyer L.L."/>
            <person name="Roets F."/>
            <person name="Aylward J."/>
        </authorList>
    </citation>
    <scope>NUCLEOTIDE SEQUENCE [LARGE SCALE GENOMIC DNA]</scope>
    <source>
        <strain evidence="10">CMW44962</strain>
    </source>
</reference>
<reference evidence="10 11" key="1">
    <citation type="journal article" date="2018" name="IMA Fungus">
        <title>IMA Genome-F 10: Nine draft genome sequences of Claviceps purpurea s.lat., including C. arundinis, C. humidiphila, and C. cf. spartinae, pseudomolecules for the pitch canker pathogen Fusarium circinatum, draft genome of Davidsoniella eucalypti, Grosmannia galeiformis, Quambalaria eucalypti, and Teratosphaeria destructans.</title>
        <authorList>
            <person name="Wingfield B.D."/>
            <person name="Liu M."/>
            <person name="Nguyen H.D."/>
            <person name="Lane F.A."/>
            <person name="Morgan S.W."/>
            <person name="De Vos L."/>
            <person name="Wilken P.M."/>
            <person name="Duong T.A."/>
            <person name="Aylward J."/>
            <person name="Coetzee M.P."/>
            <person name="Dadej K."/>
            <person name="De Beer Z.W."/>
            <person name="Findlay W."/>
            <person name="Havenga M."/>
            <person name="Kolarik M."/>
            <person name="Menzies J.G."/>
            <person name="Naidoo K."/>
            <person name="Pochopski O."/>
            <person name="Shoukouhi P."/>
            <person name="Santana Q.C."/>
            <person name="Seifert K.A."/>
            <person name="Soal N."/>
            <person name="Steenkamp E.T."/>
            <person name="Tatham C.T."/>
            <person name="van der Nest M.A."/>
            <person name="Wingfield M.J."/>
        </authorList>
    </citation>
    <scope>NUCLEOTIDE SEQUENCE [LARGE SCALE GENOMIC DNA]</scope>
    <source>
        <strain evidence="10">CMW44962</strain>
    </source>
</reference>
<dbReference type="GO" id="GO:0005507">
    <property type="term" value="F:copper ion binding"/>
    <property type="evidence" value="ECO:0007669"/>
    <property type="project" value="InterPro"/>
</dbReference>
<keyword evidence="6" id="KW-0472">Membrane</keyword>
<evidence type="ECO:0000259" key="9">
    <source>
        <dbReference type="Pfam" id="PF07732"/>
    </source>
</evidence>
<comment type="similarity">
    <text evidence="1">Belongs to the multicopper oxidase family.</text>
</comment>
<dbReference type="Pfam" id="PF00394">
    <property type="entry name" value="Cu-oxidase"/>
    <property type="match status" value="1"/>
</dbReference>
<dbReference type="InterPro" id="IPR011706">
    <property type="entry name" value="Cu-oxidase_C"/>
</dbReference>
<feature type="compositionally biased region" description="Acidic residues" evidence="5">
    <location>
        <begin position="1"/>
        <end position="12"/>
    </location>
</feature>
<name>A0A9W7SN77_9PEZI</name>
<dbReference type="OrthoDB" id="2121828at2759"/>
<evidence type="ECO:0000256" key="3">
    <source>
        <dbReference type="ARBA" id="ARBA00023002"/>
    </source>
</evidence>
<dbReference type="AlphaFoldDB" id="A0A9W7SN77"/>
<evidence type="ECO:0000256" key="1">
    <source>
        <dbReference type="ARBA" id="ARBA00010609"/>
    </source>
</evidence>
<feature type="domain" description="Plastocyanin-like" evidence="9">
    <location>
        <begin position="120"/>
        <end position="230"/>
    </location>
</feature>
<proteinExistence type="inferred from homology"/>
<organism evidence="10 11">
    <name type="scientific">Teratosphaeria destructans</name>
    <dbReference type="NCBI Taxonomy" id="418781"/>
    <lineage>
        <taxon>Eukaryota</taxon>
        <taxon>Fungi</taxon>
        <taxon>Dikarya</taxon>
        <taxon>Ascomycota</taxon>
        <taxon>Pezizomycotina</taxon>
        <taxon>Dothideomycetes</taxon>
        <taxon>Dothideomycetidae</taxon>
        <taxon>Mycosphaerellales</taxon>
        <taxon>Teratosphaeriaceae</taxon>
        <taxon>Teratosphaeria</taxon>
    </lineage>
</organism>
<evidence type="ECO:0000313" key="11">
    <source>
        <dbReference type="Proteomes" id="UP001138500"/>
    </source>
</evidence>
<feature type="transmembrane region" description="Helical" evidence="6">
    <location>
        <begin position="51"/>
        <end position="75"/>
    </location>
</feature>
<dbReference type="PANTHER" id="PTHR11709:SF414">
    <property type="entry name" value="ADR239WP"/>
    <property type="match status" value="1"/>
</dbReference>
<dbReference type="PANTHER" id="PTHR11709">
    <property type="entry name" value="MULTI-COPPER OXIDASE"/>
    <property type="match status" value="1"/>
</dbReference>
<feature type="domain" description="Plastocyanin-like" evidence="7">
    <location>
        <begin position="243"/>
        <end position="409"/>
    </location>
</feature>
<sequence length="677" mass="75753">MSSDSQDVELSEDYSRPGVAEQEQGLLGGWKQEQDRADDVRSKPRRRSWSWAPWIAMTLAVVLALLAVLAFILGLGSCVKQHVEGDLSVHTNDYILDPRWDYDAPAQRREYTFTIRDQIHNPDGFWRPMILVNNQFPGPLLEVNQGDTIVVHVDNQGVNATSIHWHGIYQNGTPHMDGTVGITQCPIAPGSEFTYEFTVSEQSGTYWWHGHYGLQASDGMYGPLIIHARNEKEMQKIDYDTDRVVLVSDHYQDLSSALLWQYLKPDAENTEPIPDSGLINGRGRVDCKGYANGTCDNSTAHLGPVTFDLAPNQNHRLRFINVGAFAEFQVQIDEHELAVTEVDGTTVEPVNFHRINISPAQRYSVVVSTRLPAEGAVSDTFWLRARMNTFCFKEKAPHLDPDIMAIVRYNVDSTALPMSIDWGEKLNLECKDLDTTALKPVEAMVAPAPDAYFYVRANFEIGAMRLSRGVFNSSSWRSSPFSPSLLRSMDGLAELNTSFSDASVSYSGDGKVFVNDAAFDTSRELVIQTRETQVIDLLISNFDDGNHPLHLHGYKYFVLAQGHGYPPKKDVLQELTRENVQPLYDTLDLSNPLRRDTASVEGYGWILIRVVADNPGMWALHCHVSWHTEAGLLMQFLTLTDELAKMEIPAANAALCAAEGIERGMGPADEDYRELAK</sequence>
<dbReference type="InterPro" id="IPR008972">
    <property type="entry name" value="Cupredoxin"/>
</dbReference>
<dbReference type="InterPro" id="IPR033138">
    <property type="entry name" value="Cu_oxidase_CS"/>
</dbReference>
<dbReference type="Gene3D" id="2.60.40.420">
    <property type="entry name" value="Cupredoxins - blue copper proteins"/>
    <property type="match status" value="3"/>
</dbReference>
<dbReference type="Proteomes" id="UP001138500">
    <property type="component" value="Unassembled WGS sequence"/>
</dbReference>
<evidence type="ECO:0000256" key="2">
    <source>
        <dbReference type="ARBA" id="ARBA00022723"/>
    </source>
</evidence>
<keyword evidence="11" id="KW-1185">Reference proteome</keyword>
<dbReference type="InterPro" id="IPR011707">
    <property type="entry name" value="Cu-oxidase-like_N"/>
</dbReference>
<dbReference type="InterPro" id="IPR002355">
    <property type="entry name" value="Cu_oxidase_Cu_BS"/>
</dbReference>
<evidence type="ECO:0000256" key="5">
    <source>
        <dbReference type="SAM" id="MobiDB-lite"/>
    </source>
</evidence>
<dbReference type="PROSITE" id="PS00079">
    <property type="entry name" value="MULTICOPPER_OXIDASE1"/>
    <property type="match status" value="1"/>
</dbReference>
<keyword evidence="2" id="KW-0479">Metal-binding</keyword>
<dbReference type="SUPFAM" id="SSF49503">
    <property type="entry name" value="Cupredoxins"/>
    <property type="match status" value="3"/>
</dbReference>
<feature type="region of interest" description="Disordered" evidence="5">
    <location>
        <begin position="1"/>
        <end position="42"/>
    </location>
</feature>
<dbReference type="InterPro" id="IPR001117">
    <property type="entry name" value="Cu-oxidase_2nd"/>
</dbReference>
<evidence type="ECO:0000256" key="6">
    <source>
        <dbReference type="SAM" id="Phobius"/>
    </source>
</evidence>
<keyword evidence="4" id="KW-0186">Copper</keyword>
<evidence type="ECO:0000256" key="4">
    <source>
        <dbReference type="ARBA" id="ARBA00023008"/>
    </source>
</evidence>
<feature type="domain" description="Plastocyanin-like" evidence="8">
    <location>
        <begin position="515"/>
        <end position="639"/>
    </location>
</feature>
<evidence type="ECO:0000259" key="8">
    <source>
        <dbReference type="Pfam" id="PF07731"/>
    </source>
</evidence>
<evidence type="ECO:0000313" key="10">
    <source>
        <dbReference type="EMBL" id="KAH9825619.1"/>
    </source>
</evidence>
<evidence type="ECO:0000259" key="7">
    <source>
        <dbReference type="Pfam" id="PF00394"/>
    </source>
</evidence>
<dbReference type="PROSITE" id="PS00080">
    <property type="entry name" value="MULTICOPPER_OXIDASE2"/>
    <property type="match status" value="1"/>
</dbReference>
<dbReference type="Pfam" id="PF07732">
    <property type="entry name" value="Cu-oxidase_3"/>
    <property type="match status" value="1"/>
</dbReference>
<comment type="caution">
    <text evidence="10">The sequence shown here is derived from an EMBL/GenBank/DDBJ whole genome shotgun (WGS) entry which is preliminary data.</text>
</comment>